<reference evidence="3" key="1">
    <citation type="submission" date="2018-05" db="EMBL/GenBank/DDBJ databases">
        <authorList>
            <person name="Lanie J.A."/>
            <person name="Ng W.-L."/>
            <person name="Kazmierczak K.M."/>
            <person name="Andrzejewski T.M."/>
            <person name="Davidsen T.M."/>
            <person name="Wayne K.J."/>
            <person name="Tettelin H."/>
            <person name="Glass J.I."/>
            <person name="Rusch D."/>
            <person name="Podicherti R."/>
            <person name="Tsui H.-C.T."/>
            <person name="Winkler M.E."/>
        </authorList>
    </citation>
    <scope>NUCLEOTIDE SEQUENCE</scope>
</reference>
<dbReference type="InterPro" id="IPR029063">
    <property type="entry name" value="SAM-dependent_MTases_sf"/>
</dbReference>
<dbReference type="Gene3D" id="3.40.50.150">
    <property type="entry name" value="Vaccinia Virus protein VP39"/>
    <property type="match status" value="1"/>
</dbReference>
<keyword evidence="1" id="KW-0489">Methyltransferase</keyword>
<dbReference type="GO" id="GO:0032259">
    <property type="term" value="P:methylation"/>
    <property type="evidence" value="ECO:0007669"/>
    <property type="project" value="UniProtKB-KW"/>
</dbReference>
<gene>
    <name evidence="3" type="ORF">METZ01_LOCUS435993</name>
</gene>
<organism evidence="3">
    <name type="scientific">marine metagenome</name>
    <dbReference type="NCBI Taxonomy" id="408172"/>
    <lineage>
        <taxon>unclassified sequences</taxon>
        <taxon>metagenomes</taxon>
        <taxon>ecological metagenomes</taxon>
    </lineage>
</organism>
<evidence type="ECO:0000256" key="2">
    <source>
        <dbReference type="ARBA" id="ARBA00022679"/>
    </source>
</evidence>
<feature type="non-terminal residue" evidence="3">
    <location>
        <position position="53"/>
    </location>
</feature>
<evidence type="ECO:0000256" key="1">
    <source>
        <dbReference type="ARBA" id="ARBA00022603"/>
    </source>
</evidence>
<evidence type="ECO:0008006" key="4">
    <source>
        <dbReference type="Google" id="ProtNLM"/>
    </source>
</evidence>
<proteinExistence type="predicted"/>
<evidence type="ECO:0000313" key="3">
    <source>
        <dbReference type="EMBL" id="SVD83139.1"/>
    </source>
</evidence>
<dbReference type="InterPro" id="IPR001525">
    <property type="entry name" value="C5_MeTfrase"/>
</dbReference>
<keyword evidence="2" id="KW-0808">Transferase</keyword>
<protein>
    <recommendedName>
        <fullName evidence="4">DNA (cytosine-5-)-methyltransferase</fullName>
    </recommendedName>
</protein>
<name>A0A382YJG5_9ZZZZ</name>
<dbReference type="GO" id="GO:0008168">
    <property type="term" value="F:methyltransferase activity"/>
    <property type="evidence" value="ECO:0007669"/>
    <property type="project" value="UniProtKB-KW"/>
</dbReference>
<dbReference type="Pfam" id="PF00145">
    <property type="entry name" value="DNA_methylase"/>
    <property type="match status" value="1"/>
</dbReference>
<accession>A0A382YJG5</accession>
<sequence length="53" mass="6050">MTTDETVFTFVDLFAGIGGFRFGLEKVGGKCVFSNEWDHFALDTYNNWHGEEL</sequence>
<dbReference type="SUPFAM" id="SSF53335">
    <property type="entry name" value="S-adenosyl-L-methionine-dependent methyltransferases"/>
    <property type="match status" value="1"/>
</dbReference>
<dbReference type="AlphaFoldDB" id="A0A382YJG5"/>
<dbReference type="EMBL" id="UINC01176147">
    <property type="protein sequence ID" value="SVD83139.1"/>
    <property type="molecule type" value="Genomic_DNA"/>
</dbReference>